<dbReference type="PROSITE" id="PS00195">
    <property type="entry name" value="GLUTAREDOXIN_1"/>
    <property type="match status" value="1"/>
</dbReference>
<dbReference type="SUPFAM" id="SSF52833">
    <property type="entry name" value="Thioredoxin-like"/>
    <property type="match status" value="1"/>
</dbReference>
<accession>A0A9N9SVU5</accession>
<dbReference type="AlphaFoldDB" id="A0A9N9SVU5"/>
<dbReference type="Pfam" id="PF00462">
    <property type="entry name" value="Glutaredoxin"/>
    <property type="match status" value="1"/>
</dbReference>
<dbReference type="PROSITE" id="PS51354">
    <property type="entry name" value="GLUTAREDOXIN_2"/>
    <property type="match status" value="1"/>
</dbReference>
<evidence type="ECO:0000256" key="7">
    <source>
        <dbReference type="ARBA" id="ARBA00023284"/>
    </source>
</evidence>
<keyword evidence="4" id="KW-0249">Electron transport</keyword>
<evidence type="ECO:0000259" key="11">
    <source>
        <dbReference type="Pfam" id="PF00462"/>
    </source>
</evidence>
<evidence type="ECO:0000256" key="4">
    <source>
        <dbReference type="ARBA" id="ARBA00022982"/>
    </source>
</evidence>
<comment type="similarity">
    <text evidence="2">Belongs to the glutaredoxin family.</text>
</comment>
<dbReference type="InterPro" id="IPR014025">
    <property type="entry name" value="Glutaredoxin_subgr"/>
</dbReference>
<dbReference type="PANTHER" id="PTHR45694:SF5">
    <property type="entry name" value="GLUTAREDOXIN 2"/>
    <property type="match status" value="1"/>
</dbReference>
<name>A0A9N9SVU5_DIABA</name>
<evidence type="ECO:0000256" key="10">
    <source>
        <dbReference type="ARBA" id="ARBA00039819"/>
    </source>
</evidence>
<dbReference type="CDD" id="cd03419">
    <property type="entry name" value="GRX_GRXh_1_2_like"/>
    <property type="match status" value="1"/>
</dbReference>
<dbReference type="OrthoDB" id="418495at2759"/>
<comment type="subunit">
    <text evidence="9">Monomer; active form. Homodimer; inactive form. The homodimer is probably linked by 1 2Fe-2S cluster.</text>
</comment>
<dbReference type="InterPro" id="IPR011899">
    <property type="entry name" value="Glutaredoxin_euk/vir"/>
</dbReference>
<evidence type="ECO:0000256" key="1">
    <source>
        <dbReference type="ARBA" id="ARBA00002549"/>
    </source>
</evidence>
<dbReference type="EMBL" id="OU898279">
    <property type="protein sequence ID" value="CAG9832966.1"/>
    <property type="molecule type" value="Genomic_DNA"/>
</dbReference>
<feature type="domain" description="Glutaredoxin" evidence="11">
    <location>
        <begin position="45"/>
        <end position="107"/>
    </location>
</feature>
<dbReference type="Gene3D" id="3.40.30.10">
    <property type="entry name" value="Glutaredoxin"/>
    <property type="match status" value="1"/>
</dbReference>
<evidence type="ECO:0000313" key="13">
    <source>
        <dbReference type="Proteomes" id="UP001153709"/>
    </source>
</evidence>
<dbReference type="GO" id="GO:0015038">
    <property type="term" value="F:glutathione disulfide oxidoreductase activity"/>
    <property type="evidence" value="ECO:0007669"/>
    <property type="project" value="TreeGrafter"/>
</dbReference>
<sequence>MYKFVPVIRTISNKRVMGIFSSKMAVDMSSPKAKEVLAIIKKDKVVIFSKTYCPYCKMAKQVFDDLGVPYTSIELEVRDDGDEVQTILGQITGGRTVPRVFVNEKFIGGGTDVKALYEKGELQKLVG</sequence>
<comment type="function">
    <text evidence="1">Has a glutathione-disulfide oxidoreductase activity in the presence of NADPH and glutathione reductase. Reduces low molecular weight disulfides and proteins.</text>
</comment>
<dbReference type="NCBIfam" id="TIGR02180">
    <property type="entry name" value="GRX_euk"/>
    <property type="match status" value="1"/>
</dbReference>
<evidence type="ECO:0000256" key="6">
    <source>
        <dbReference type="ARBA" id="ARBA00023206"/>
    </source>
</evidence>
<keyword evidence="6" id="KW-0318">Glutathionylation</keyword>
<keyword evidence="13" id="KW-1185">Reference proteome</keyword>
<evidence type="ECO:0000256" key="8">
    <source>
        <dbReference type="ARBA" id="ARBA00037470"/>
    </source>
</evidence>
<proteinExistence type="inferred from homology"/>
<evidence type="ECO:0000256" key="5">
    <source>
        <dbReference type="ARBA" id="ARBA00023157"/>
    </source>
</evidence>
<reference evidence="12" key="1">
    <citation type="submission" date="2022-01" db="EMBL/GenBank/DDBJ databases">
        <authorList>
            <person name="King R."/>
        </authorList>
    </citation>
    <scope>NUCLEOTIDE SEQUENCE</scope>
</reference>
<dbReference type="InterPro" id="IPR002109">
    <property type="entry name" value="Glutaredoxin"/>
</dbReference>
<keyword evidence="3" id="KW-0813">Transport</keyword>
<dbReference type="PANTHER" id="PTHR45694">
    <property type="entry name" value="GLUTAREDOXIN 2"/>
    <property type="match status" value="1"/>
</dbReference>
<dbReference type="InterPro" id="IPR036249">
    <property type="entry name" value="Thioredoxin-like_sf"/>
</dbReference>
<dbReference type="FunFam" id="3.40.30.10:FF:000026">
    <property type="entry name" value="Glutaredoxin 2"/>
    <property type="match status" value="1"/>
</dbReference>
<evidence type="ECO:0000313" key="12">
    <source>
        <dbReference type="EMBL" id="CAG9832966.1"/>
    </source>
</evidence>
<evidence type="ECO:0000256" key="2">
    <source>
        <dbReference type="ARBA" id="ARBA00007787"/>
    </source>
</evidence>
<dbReference type="InterPro" id="IPR011767">
    <property type="entry name" value="GLR_AS"/>
</dbReference>
<organism evidence="12 13">
    <name type="scientific">Diabrotica balteata</name>
    <name type="common">Banded cucumber beetle</name>
    <dbReference type="NCBI Taxonomy" id="107213"/>
    <lineage>
        <taxon>Eukaryota</taxon>
        <taxon>Metazoa</taxon>
        <taxon>Ecdysozoa</taxon>
        <taxon>Arthropoda</taxon>
        <taxon>Hexapoda</taxon>
        <taxon>Insecta</taxon>
        <taxon>Pterygota</taxon>
        <taxon>Neoptera</taxon>
        <taxon>Endopterygota</taxon>
        <taxon>Coleoptera</taxon>
        <taxon>Polyphaga</taxon>
        <taxon>Cucujiformia</taxon>
        <taxon>Chrysomeloidea</taxon>
        <taxon>Chrysomelidae</taxon>
        <taxon>Galerucinae</taxon>
        <taxon>Diabroticina</taxon>
        <taxon>Diabroticites</taxon>
        <taxon>Diabrotica</taxon>
    </lineage>
</organism>
<dbReference type="GO" id="GO:0034599">
    <property type="term" value="P:cellular response to oxidative stress"/>
    <property type="evidence" value="ECO:0007669"/>
    <property type="project" value="TreeGrafter"/>
</dbReference>
<comment type="function">
    <text evidence="8">Glutathione-dependent oxidoreductase that facilitates the maintenance of mitochondrial redox homeostasis upon induction of apoptosis by oxidative stress. Involved in response to hydrogen peroxide and regulation of apoptosis caused by oxidative stress. Acts as a very efficient catalyst of monothiol reactions because of its high affinity for protein glutathione-mixed disulfides. Can receive electrons not only from glutathione (GSH), but also from thioredoxin reductase supporting both monothiol and dithiol reactions. Efficiently catalyzes both glutathionylation and deglutathionylation of mitochondrial complex I, which in turn regulates the superoxide production by the complex. Overexpression decreases the susceptibility to apoptosis and prevents loss of cardiolipin and cytochrome c release.</text>
</comment>
<dbReference type="PRINTS" id="PR00160">
    <property type="entry name" value="GLUTAREDOXIN"/>
</dbReference>
<evidence type="ECO:0000256" key="3">
    <source>
        <dbReference type="ARBA" id="ARBA00022448"/>
    </source>
</evidence>
<keyword evidence="5" id="KW-1015">Disulfide bond</keyword>
<keyword evidence="7" id="KW-0676">Redox-active center</keyword>
<dbReference type="GO" id="GO:0005737">
    <property type="term" value="C:cytoplasm"/>
    <property type="evidence" value="ECO:0007669"/>
    <property type="project" value="TreeGrafter"/>
</dbReference>
<dbReference type="Proteomes" id="UP001153709">
    <property type="component" value="Chromosome 4"/>
</dbReference>
<gene>
    <name evidence="12" type="ORF">DIABBA_LOCUS6402</name>
</gene>
<evidence type="ECO:0000256" key="9">
    <source>
        <dbReference type="ARBA" id="ARBA00038558"/>
    </source>
</evidence>
<protein>
    <recommendedName>
        <fullName evidence="10">Glutaredoxin-2, mitochondrial</fullName>
    </recommendedName>
</protein>